<dbReference type="EMBL" id="QFZU02000037">
    <property type="protein sequence ID" value="RGA05326.1"/>
    <property type="molecule type" value="Genomic_DNA"/>
</dbReference>
<dbReference type="PANTHER" id="PTHR14140">
    <property type="entry name" value="E3 UBIQUITIN-PROTEIN LIGASE UHRF-RELATED"/>
    <property type="match status" value="1"/>
</dbReference>
<name>A0ABX9LP27_9ACTN</name>
<dbReference type="SUPFAM" id="SSF52129">
    <property type="entry name" value="Caspase-like"/>
    <property type="match status" value="1"/>
</dbReference>
<proteinExistence type="predicted"/>
<dbReference type="InterPro" id="IPR036987">
    <property type="entry name" value="SRA-YDG_sf"/>
</dbReference>
<evidence type="ECO:0000313" key="2">
    <source>
        <dbReference type="EMBL" id="RGA05326.1"/>
    </source>
</evidence>
<reference evidence="2 3" key="1">
    <citation type="submission" date="2018-08" db="EMBL/GenBank/DDBJ databases">
        <title>Microbispora. triticiradicis sp. nov., a novel actinomycete isolated from the root of wheat (Triticum aestivum L.)).</title>
        <authorList>
            <person name="Han C."/>
        </authorList>
    </citation>
    <scope>NUCLEOTIDE SEQUENCE [LARGE SCALE GENOMIC DNA]</scope>
    <source>
        <strain evidence="2 3">NEAU-HRDPA2-9</strain>
    </source>
</reference>
<dbReference type="PROSITE" id="PS51015">
    <property type="entry name" value="YDG"/>
    <property type="match status" value="1"/>
</dbReference>
<dbReference type="RefSeq" id="WP_111699403.1">
    <property type="nucleotide sequence ID" value="NZ_QFZU02000037.1"/>
</dbReference>
<feature type="domain" description="YDG" evidence="1">
    <location>
        <begin position="257"/>
        <end position="401"/>
    </location>
</feature>
<dbReference type="SMART" id="SM00466">
    <property type="entry name" value="SRA"/>
    <property type="match status" value="1"/>
</dbReference>
<keyword evidence="3" id="KW-1185">Reference proteome</keyword>
<dbReference type="InterPro" id="IPR015947">
    <property type="entry name" value="PUA-like_sf"/>
</dbReference>
<dbReference type="Pfam" id="PF02182">
    <property type="entry name" value="SAD_SRA"/>
    <property type="match status" value="1"/>
</dbReference>
<dbReference type="Gene3D" id="2.30.280.10">
    <property type="entry name" value="SRA-YDG"/>
    <property type="match status" value="1"/>
</dbReference>
<sequence length="537" mass="58811">MSLPDPLQSRAVLIGVSGYEHLTPLPAVSNNLTAIEELLLAPDLCGMPAGHVTVVHNPCDIRDLVHPVREAVEEARDMLLVYYAGHGLVDPTGEGLLLSTASSERHHTYLSVNYGYIRSQLEVSPARRIIVILDCCFSGRALNYMRPEDAPAIQLADAAELSGVYLMAASSENQPAESGETYTAFSGEFIRLVREGIPGASNLLSLDTLFDHIKIALGDVGRQTPQRREKDSGGALPIFRNRAYGKSTGPIEEERFGAPVNVSVGRLFADRRKLYDAAVHRQLRAGICGTAKRGGAESIVISGGYKDDEDYGDVIFYTGHGGRDPNTGVQVEDQEVTDSGNAALVQSMTTGMPVRVIRGAGGSEEFSPATGYSYDGLYGVTDYWTKVGVDGYKILQFRLEKYNEFPAQISALRPNSGRWARIADGIYADRVLVSELRSLYEYSCQICSAVLELPGGSRLAAVIHIKELQDPHRGPDVLANMLCLCLNHMELFRLGAVIIRDDFTVVDQVSREEVGQLTIRHSIGLEYLKYHRDRHAL</sequence>
<accession>A0ABX9LP27</accession>
<dbReference type="InterPro" id="IPR003105">
    <property type="entry name" value="SRA_YDG"/>
</dbReference>
<dbReference type="NCBIfam" id="NF047832">
    <property type="entry name" value="caspase_w_EACC1"/>
    <property type="match status" value="1"/>
</dbReference>
<dbReference type="Gene3D" id="3.40.50.1460">
    <property type="match status" value="1"/>
</dbReference>
<dbReference type="Proteomes" id="UP000262538">
    <property type="component" value="Unassembled WGS sequence"/>
</dbReference>
<dbReference type="PANTHER" id="PTHR14140:SF27">
    <property type="entry name" value="OS04G0289800 PROTEIN"/>
    <property type="match status" value="1"/>
</dbReference>
<dbReference type="InterPro" id="IPR029030">
    <property type="entry name" value="Caspase-like_dom_sf"/>
</dbReference>
<dbReference type="SUPFAM" id="SSF88697">
    <property type="entry name" value="PUA domain-like"/>
    <property type="match status" value="1"/>
</dbReference>
<organism evidence="2 3">
    <name type="scientific">Microbispora triticiradicis</name>
    <dbReference type="NCBI Taxonomy" id="2200763"/>
    <lineage>
        <taxon>Bacteria</taxon>
        <taxon>Bacillati</taxon>
        <taxon>Actinomycetota</taxon>
        <taxon>Actinomycetes</taxon>
        <taxon>Streptosporangiales</taxon>
        <taxon>Streptosporangiaceae</taxon>
        <taxon>Microbispora</taxon>
    </lineage>
</organism>
<dbReference type="InterPro" id="IPR011600">
    <property type="entry name" value="Pept_C14_caspase"/>
</dbReference>
<gene>
    <name evidence="2" type="ORF">DI270_008960</name>
</gene>
<comment type="caution">
    <text evidence="2">The sequence shown here is derived from an EMBL/GenBank/DDBJ whole genome shotgun (WGS) entry which is preliminary data.</text>
</comment>
<dbReference type="Pfam" id="PF00656">
    <property type="entry name" value="Peptidase_C14"/>
    <property type="match status" value="1"/>
</dbReference>
<protein>
    <recommendedName>
        <fullName evidence="1">YDG domain-containing protein</fullName>
    </recommendedName>
</protein>
<evidence type="ECO:0000313" key="3">
    <source>
        <dbReference type="Proteomes" id="UP000262538"/>
    </source>
</evidence>
<evidence type="ECO:0000259" key="1">
    <source>
        <dbReference type="PROSITE" id="PS51015"/>
    </source>
</evidence>
<dbReference type="InterPro" id="IPR045134">
    <property type="entry name" value="UHRF1/2-like"/>
</dbReference>